<organism evidence="11 12">
    <name type="scientific">Desulfosarcina ovata subsp. sediminis</name>
    <dbReference type="NCBI Taxonomy" id="885957"/>
    <lineage>
        <taxon>Bacteria</taxon>
        <taxon>Pseudomonadati</taxon>
        <taxon>Thermodesulfobacteriota</taxon>
        <taxon>Desulfobacteria</taxon>
        <taxon>Desulfobacterales</taxon>
        <taxon>Desulfosarcinaceae</taxon>
        <taxon>Desulfosarcina</taxon>
    </lineage>
</organism>
<feature type="transmembrane region" description="Helical" evidence="8">
    <location>
        <begin position="89"/>
        <end position="107"/>
    </location>
</feature>
<reference evidence="11 12" key="1">
    <citation type="submission" date="2019-11" db="EMBL/GenBank/DDBJ databases">
        <title>Comparative genomics of hydrocarbon-degrading Desulfosarcina strains.</title>
        <authorList>
            <person name="Watanabe M."/>
            <person name="Kojima H."/>
            <person name="Fukui M."/>
        </authorList>
    </citation>
    <scope>NUCLEOTIDE SEQUENCE [LARGE SCALE GENOMIC DNA]</scope>
    <source>
        <strain evidence="11 12">28bB2T</strain>
    </source>
</reference>
<keyword evidence="3" id="KW-0813">Transport</keyword>
<dbReference type="InterPro" id="IPR036837">
    <property type="entry name" value="Cation_efflux_CTD_sf"/>
</dbReference>
<dbReference type="EMBL" id="AP021876">
    <property type="protein sequence ID" value="BBO80047.1"/>
    <property type="molecule type" value="Genomic_DNA"/>
</dbReference>
<evidence type="ECO:0000313" key="12">
    <source>
        <dbReference type="Proteomes" id="UP000425960"/>
    </source>
</evidence>
<evidence type="ECO:0000256" key="2">
    <source>
        <dbReference type="ARBA" id="ARBA00008114"/>
    </source>
</evidence>
<comment type="subcellular location">
    <subcellularLocation>
        <location evidence="1">Membrane</location>
        <topology evidence="1">Multi-pass membrane protein</topology>
    </subcellularLocation>
</comment>
<keyword evidence="4 8" id="KW-0812">Transmembrane</keyword>
<feature type="transmembrane region" description="Helical" evidence="8">
    <location>
        <begin position="127"/>
        <end position="147"/>
    </location>
</feature>
<dbReference type="SUPFAM" id="SSF161111">
    <property type="entry name" value="Cation efflux protein transmembrane domain-like"/>
    <property type="match status" value="1"/>
</dbReference>
<feature type="region of interest" description="Disordered" evidence="7">
    <location>
        <begin position="321"/>
        <end position="357"/>
    </location>
</feature>
<evidence type="ECO:0000256" key="1">
    <source>
        <dbReference type="ARBA" id="ARBA00004141"/>
    </source>
</evidence>
<dbReference type="AlphaFoldDB" id="A0A5K7ZJA2"/>
<dbReference type="GO" id="GO:0015341">
    <property type="term" value="F:zinc efflux antiporter activity"/>
    <property type="evidence" value="ECO:0007669"/>
    <property type="project" value="TreeGrafter"/>
</dbReference>
<keyword evidence="6 8" id="KW-0472">Membrane</keyword>
<feature type="domain" description="Cation efflux protein cytoplasmic" evidence="10">
    <location>
        <begin position="223"/>
        <end position="299"/>
    </location>
</feature>
<dbReference type="GO" id="GO:0005886">
    <property type="term" value="C:plasma membrane"/>
    <property type="evidence" value="ECO:0007669"/>
    <property type="project" value="TreeGrafter"/>
</dbReference>
<dbReference type="InterPro" id="IPR002524">
    <property type="entry name" value="Cation_efflux"/>
</dbReference>
<name>A0A5K7ZJA2_9BACT</name>
<dbReference type="Proteomes" id="UP000425960">
    <property type="component" value="Chromosome"/>
</dbReference>
<accession>A0A5K7ZJA2</accession>
<evidence type="ECO:0000256" key="4">
    <source>
        <dbReference type="ARBA" id="ARBA00022692"/>
    </source>
</evidence>
<dbReference type="NCBIfam" id="TIGR01297">
    <property type="entry name" value="CDF"/>
    <property type="match status" value="1"/>
</dbReference>
<evidence type="ECO:0000256" key="8">
    <source>
        <dbReference type="SAM" id="Phobius"/>
    </source>
</evidence>
<feature type="domain" description="Cation efflux protein transmembrane" evidence="9">
    <location>
        <begin position="25"/>
        <end position="216"/>
    </location>
</feature>
<feature type="transmembrane region" description="Helical" evidence="8">
    <location>
        <begin position="52"/>
        <end position="73"/>
    </location>
</feature>
<dbReference type="Pfam" id="PF16916">
    <property type="entry name" value="ZT_dimer"/>
    <property type="match status" value="1"/>
</dbReference>
<dbReference type="InterPro" id="IPR050291">
    <property type="entry name" value="CDF_Transporter"/>
</dbReference>
<dbReference type="GO" id="GO:0015093">
    <property type="term" value="F:ferrous iron transmembrane transporter activity"/>
    <property type="evidence" value="ECO:0007669"/>
    <property type="project" value="TreeGrafter"/>
</dbReference>
<evidence type="ECO:0000256" key="7">
    <source>
        <dbReference type="SAM" id="MobiDB-lite"/>
    </source>
</evidence>
<dbReference type="KEGG" id="dov:DSCO28_06130"/>
<sequence length="357" mass="39212">MRTQSDPKPFSSIQFKRRMRAITGSLIVATGLMAAKFYSYHLTHSSAVLSDALESIINVVAAAFAMVSIWMAAQPPDPEHPYGHGKIEYFSAGFEGALIILAAIGIFKTGIDQLMFPHPLANLNAGLLVLVVASAVNLGLGIILIRIGNRVQSLTLVADGKHVLTDVYTSGGVVAGLILVQWTGWMWLDGSIACLVGVNILLTGTRLVGQSFSALMDASDPMLLDRITQLIKTHRHPHWIDIHQLRAWRSGNFVHIDLHLVLPRQYQIDEAHADAKVLEQMLIDHFDGNAGVLVHIDPCQEDDCPVCRKYRCEQRKKPFNNTRAWDRESLTANKSDGLASPPEKTAPDTEEKGNGDV</sequence>
<comment type="similarity">
    <text evidence="2">Belongs to the cation diffusion facilitator (CDF) transporter (TC 2.A.4) family.</text>
</comment>
<evidence type="ECO:0000256" key="5">
    <source>
        <dbReference type="ARBA" id="ARBA00022989"/>
    </source>
</evidence>
<dbReference type="Pfam" id="PF01545">
    <property type="entry name" value="Cation_efflux"/>
    <property type="match status" value="1"/>
</dbReference>
<feature type="compositionally biased region" description="Basic and acidic residues" evidence="7">
    <location>
        <begin position="345"/>
        <end position="357"/>
    </location>
</feature>
<dbReference type="PANTHER" id="PTHR43840:SF15">
    <property type="entry name" value="MITOCHONDRIAL METAL TRANSPORTER 1-RELATED"/>
    <property type="match status" value="1"/>
</dbReference>
<evidence type="ECO:0000259" key="10">
    <source>
        <dbReference type="Pfam" id="PF16916"/>
    </source>
</evidence>
<dbReference type="InterPro" id="IPR027470">
    <property type="entry name" value="Cation_efflux_CTD"/>
</dbReference>
<proteinExistence type="inferred from homology"/>
<feature type="transmembrane region" description="Helical" evidence="8">
    <location>
        <begin position="21"/>
        <end position="40"/>
    </location>
</feature>
<dbReference type="Gene3D" id="1.20.1510.10">
    <property type="entry name" value="Cation efflux protein transmembrane domain"/>
    <property type="match status" value="1"/>
</dbReference>
<dbReference type="InterPro" id="IPR027469">
    <property type="entry name" value="Cation_efflux_TMD_sf"/>
</dbReference>
<dbReference type="GO" id="GO:0015086">
    <property type="term" value="F:cadmium ion transmembrane transporter activity"/>
    <property type="evidence" value="ECO:0007669"/>
    <property type="project" value="TreeGrafter"/>
</dbReference>
<evidence type="ECO:0000256" key="3">
    <source>
        <dbReference type="ARBA" id="ARBA00022448"/>
    </source>
</evidence>
<evidence type="ECO:0000256" key="6">
    <source>
        <dbReference type="ARBA" id="ARBA00023136"/>
    </source>
</evidence>
<dbReference type="InterPro" id="IPR058533">
    <property type="entry name" value="Cation_efflux_TM"/>
</dbReference>
<evidence type="ECO:0000259" key="9">
    <source>
        <dbReference type="Pfam" id="PF01545"/>
    </source>
</evidence>
<dbReference type="GO" id="GO:0006882">
    <property type="term" value="P:intracellular zinc ion homeostasis"/>
    <property type="evidence" value="ECO:0007669"/>
    <property type="project" value="TreeGrafter"/>
</dbReference>
<protein>
    <submittedName>
        <fullName evidence="11">Cation transporter</fullName>
    </submittedName>
</protein>
<dbReference type="PANTHER" id="PTHR43840">
    <property type="entry name" value="MITOCHONDRIAL METAL TRANSPORTER 1-RELATED"/>
    <property type="match status" value="1"/>
</dbReference>
<dbReference type="RefSeq" id="WP_155321099.1">
    <property type="nucleotide sequence ID" value="NZ_AP021876.1"/>
</dbReference>
<gene>
    <name evidence="11" type="ORF">DSCO28_06130</name>
</gene>
<keyword evidence="5 8" id="KW-1133">Transmembrane helix</keyword>
<dbReference type="Gene3D" id="3.30.70.1350">
    <property type="entry name" value="Cation efflux protein, cytoplasmic domain"/>
    <property type="match status" value="1"/>
</dbReference>
<evidence type="ECO:0000313" key="11">
    <source>
        <dbReference type="EMBL" id="BBO80047.1"/>
    </source>
</evidence>
<dbReference type="SUPFAM" id="SSF160240">
    <property type="entry name" value="Cation efflux protein cytoplasmic domain-like"/>
    <property type="match status" value="1"/>
</dbReference>